<reference evidence="3" key="1">
    <citation type="journal article" date="2019" name="Int. J. Syst. Evol. Microbiol.">
        <title>The Global Catalogue of Microorganisms (GCM) 10K type strain sequencing project: providing services to taxonomists for standard genome sequencing and annotation.</title>
        <authorList>
            <consortium name="The Broad Institute Genomics Platform"/>
            <consortium name="The Broad Institute Genome Sequencing Center for Infectious Disease"/>
            <person name="Wu L."/>
            <person name="Ma J."/>
        </authorList>
    </citation>
    <scope>NUCLEOTIDE SEQUENCE [LARGE SCALE GENOMIC DNA]</scope>
    <source>
        <strain evidence="3">JCM 31404</strain>
    </source>
</reference>
<evidence type="ECO:0000313" key="2">
    <source>
        <dbReference type="EMBL" id="GGR70931.1"/>
    </source>
</evidence>
<evidence type="ECO:0000313" key="3">
    <source>
        <dbReference type="Proteomes" id="UP000634308"/>
    </source>
</evidence>
<name>A0ABQ2RXA1_9DEIO</name>
<comment type="caution">
    <text evidence="2">The sequence shown here is derived from an EMBL/GenBank/DDBJ whole genome shotgun (WGS) entry which is preliminary data.</text>
</comment>
<accession>A0ABQ2RXA1</accession>
<proteinExistence type="predicted"/>
<organism evidence="2 3">
    <name type="scientific">Deinococcus seoulensis</name>
    <dbReference type="NCBI Taxonomy" id="1837379"/>
    <lineage>
        <taxon>Bacteria</taxon>
        <taxon>Thermotogati</taxon>
        <taxon>Deinococcota</taxon>
        <taxon>Deinococci</taxon>
        <taxon>Deinococcales</taxon>
        <taxon>Deinococcaceae</taxon>
        <taxon>Deinococcus</taxon>
    </lineage>
</organism>
<feature type="compositionally biased region" description="Basic and acidic residues" evidence="1">
    <location>
        <begin position="45"/>
        <end position="54"/>
    </location>
</feature>
<feature type="region of interest" description="Disordered" evidence="1">
    <location>
        <begin position="45"/>
        <end position="74"/>
    </location>
</feature>
<dbReference type="Proteomes" id="UP000634308">
    <property type="component" value="Unassembled WGS sequence"/>
</dbReference>
<dbReference type="EMBL" id="BMQM01000034">
    <property type="protein sequence ID" value="GGR70931.1"/>
    <property type="molecule type" value="Genomic_DNA"/>
</dbReference>
<evidence type="ECO:0000256" key="1">
    <source>
        <dbReference type="SAM" id="MobiDB-lite"/>
    </source>
</evidence>
<keyword evidence="3" id="KW-1185">Reference proteome</keyword>
<gene>
    <name evidence="2" type="ORF">GCM10008959_35850</name>
</gene>
<protein>
    <submittedName>
        <fullName evidence="2">Uncharacterized protein</fullName>
    </submittedName>
</protein>
<sequence length="122" mass="13413">MQHQQRHDLVGLHPETRLEAELQGKTGNDQFGSFDFEHAPSMRGRDWAAARVQRDAGSSEWPVPQRAGDMNGGEGAGACCDRILQPAPQARFPEDQASLWAEVLTDAALACIFSEPQARREA</sequence>